<protein>
    <submittedName>
        <fullName evidence="2">Uncharacterized protein</fullName>
    </submittedName>
</protein>
<feature type="region of interest" description="Disordered" evidence="1">
    <location>
        <begin position="67"/>
        <end position="97"/>
    </location>
</feature>
<sequence>MEGFNLFAELYSFLSLPLELFTVMILLARLNPKQLPASSDTERVCVSTHSIFTGCLKLYGPGDMENSDSTASIVGPDSQISVSTRRSSHPTKTQNPHNMIHTHTVVVGDIHHHRNYES</sequence>
<comment type="caution">
    <text evidence="2">The sequence shown here is derived from an EMBL/GenBank/DDBJ whole genome shotgun (WGS) entry which is preliminary data.</text>
</comment>
<accession>A0AAW0FUI2</accession>
<dbReference type="AlphaFoldDB" id="A0AAW0FUI2"/>
<gene>
    <name evidence="2" type="ORF">QCA50_012468</name>
</gene>
<name>A0AAW0FUI2_9APHY</name>
<evidence type="ECO:0000313" key="3">
    <source>
        <dbReference type="Proteomes" id="UP001385951"/>
    </source>
</evidence>
<reference evidence="2 3" key="1">
    <citation type="submission" date="2022-09" db="EMBL/GenBank/DDBJ databases">
        <authorList>
            <person name="Palmer J.M."/>
        </authorList>
    </citation>
    <scope>NUCLEOTIDE SEQUENCE [LARGE SCALE GENOMIC DNA]</scope>
    <source>
        <strain evidence="2 3">DSM 7382</strain>
    </source>
</reference>
<evidence type="ECO:0000313" key="2">
    <source>
        <dbReference type="EMBL" id="KAK7684521.1"/>
    </source>
</evidence>
<evidence type="ECO:0000256" key="1">
    <source>
        <dbReference type="SAM" id="MobiDB-lite"/>
    </source>
</evidence>
<dbReference type="EMBL" id="JASBNA010000025">
    <property type="protein sequence ID" value="KAK7684521.1"/>
    <property type="molecule type" value="Genomic_DNA"/>
</dbReference>
<organism evidence="2 3">
    <name type="scientific">Cerrena zonata</name>
    <dbReference type="NCBI Taxonomy" id="2478898"/>
    <lineage>
        <taxon>Eukaryota</taxon>
        <taxon>Fungi</taxon>
        <taxon>Dikarya</taxon>
        <taxon>Basidiomycota</taxon>
        <taxon>Agaricomycotina</taxon>
        <taxon>Agaricomycetes</taxon>
        <taxon>Polyporales</taxon>
        <taxon>Cerrenaceae</taxon>
        <taxon>Cerrena</taxon>
    </lineage>
</organism>
<dbReference type="Proteomes" id="UP001385951">
    <property type="component" value="Unassembled WGS sequence"/>
</dbReference>
<keyword evidence="3" id="KW-1185">Reference proteome</keyword>
<proteinExistence type="predicted"/>